<evidence type="ECO:0000256" key="5">
    <source>
        <dbReference type="ARBA" id="ARBA00022692"/>
    </source>
</evidence>
<feature type="domain" description="Type II secretion system protein GspF" evidence="9">
    <location>
        <begin position="68"/>
        <end position="191"/>
    </location>
</feature>
<feature type="transmembrane region" description="Helical" evidence="8">
    <location>
        <begin position="375"/>
        <end position="395"/>
    </location>
</feature>
<dbReference type="RefSeq" id="WP_123289636.1">
    <property type="nucleotide sequence ID" value="NZ_RJVA01000010.1"/>
</dbReference>
<dbReference type="Proteomes" id="UP000276223">
    <property type="component" value="Unassembled WGS sequence"/>
</dbReference>
<dbReference type="InterPro" id="IPR042094">
    <property type="entry name" value="T2SS_GspF_sf"/>
</dbReference>
<feature type="transmembrane region" description="Helical" evidence="8">
    <location>
        <begin position="221"/>
        <end position="239"/>
    </location>
</feature>
<dbReference type="PANTHER" id="PTHR30012:SF7">
    <property type="entry name" value="PROTEIN TRANSPORT PROTEIN HOFC HOMOLOG"/>
    <property type="match status" value="1"/>
</dbReference>
<proteinExistence type="inferred from homology"/>
<evidence type="ECO:0000313" key="11">
    <source>
        <dbReference type="Proteomes" id="UP000276223"/>
    </source>
</evidence>
<evidence type="ECO:0000259" key="9">
    <source>
        <dbReference type="Pfam" id="PF00482"/>
    </source>
</evidence>
<dbReference type="GO" id="GO:0005886">
    <property type="term" value="C:plasma membrane"/>
    <property type="evidence" value="ECO:0007669"/>
    <property type="project" value="UniProtKB-SubCell"/>
</dbReference>
<evidence type="ECO:0000256" key="1">
    <source>
        <dbReference type="ARBA" id="ARBA00004429"/>
    </source>
</evidence>
<comment type="caution">
    <text evidence="10">The sequence shown here is derived from an EMBL/GenBank/DDBJ whole genome shotgun (WGS) entry which is preliminary data.</text>
</comment>
<accession>A0A3N1VJ51</accession>
<dbReference type="OrthoDB" id="9805682at2"/>
<evidence type="ECO:0000256" key="3">
    <source>
        <dbReference type="ARBA" id="ARBA00022475"/>
    </source>
</evidence>
<keyword evidence="6 8" id="KW-1133">Transmembrane helix</keyword>
<feature type="domain" description="Type II secretion system protein GspF" evidence="9">
    <location>
        <begin position="272"/>
        <end position="393"/>
    </location>
</feature>
<dbReference type="FunFam" id="1.20.81.30:FF:000001">
    <property type="entry name" value="Type II secretion system protein F"/>
    <property type="match status" value="2"/>
</dbReference>
<reference evidence="10 11" key="1">
    <citation type="submission" date="2018-11" db="EMBL/GenBank/DDBJ databases">
        <title>Genomic Encyclopedia of Type Strains, Phase IV (KMG-IV): sequencing the most valuable type-strain genomes for metagenomic binning, comparative biology and taxonomic classification.</title>
        <authorList>
            <person name="Goeker M."/>
        </authorList>
    </citation>
    <scope>NUCLEOTIDE SEQUENCE [LARGE SCALE GENOMIC DNA]</scope>
    <source>
        <strain evidence="10 11">DSM 22027</strain>
    </source>
</reference>
<evidence type="ECO:0000256" key="2">
    <source>
        <dbReference type="ARBA" id="ARBA00005745"/>
    </source>
</evidence>
<evidence type="ECO:0000313" key="10">
    <source>
        <dbReference type="EMBL" id="ROR01950.1"/>
    </source>
</evidence>
<keyword evidence="4" id="KW-0997">Cell inner membrane</keyword>
<keyword evidence="3" id="KW-1003">Cell membrane</keyword>
<evidence type="ECO:0000256" key="4">
    <source>
        <dbReference type="ARBA" id="ARBA00022519"/>
    </source>
</evidence>
<protein>
    <submittedName>
        <fullName evidence="10">Type IV pilus assembly protein PilC</fullName>
    </submittedName>
</protein>
<dbReference type="EMBL" id="RJVA01000010">
    <property type="protein sequence ID" value="ROR01950.1"/>
    <property type="molecule type" value="Genomic_DNA"/>
</dbReference>
<feature type="transmembrane region" description="Helical" evidence="8">
    <location>
        <begin position="170"/>
        <end position="197"/>
    </location>
</feature>
<keyword evidence="7 8" id="KW-0472">Membrane</keyword>
<organism evidence="10 11">
    <name type="scientific">Desulfosoma caldarium</name>
    <dbReference type="NCBI Taxonomy" id="610254"/>
    <lineage>
        <taxon>Bacteria</taxon>
        <taxon>Pseudomonadati</taxon>
        <taxon>Thermodesulfobacteriota</taxon>
        <taxon>Syntrophobacteria</taxon>
        <taxon>Syntrophobacterales</taxon>
        <taxon>Syntrophobacteraceae</taxon>
        <taxon>Desulfosoma</taxon>
    </lineage>
</organism>
<dbReference type="GO" id="GO:0015628">
    <property type="term" value="P:protein secretion by the type II secretion system"/>
    <property type="evidence" value="ECO:0007669"/>
    <property type="project" value="TreeGrafter"/>
</dbReference>
<comment type="subcellular location">
    <subcellularLocation>
        <location evidence="1">Cell inner membrane</location>
        <topology evidence="1">Multi-pass membrane protein</topology>
    </subcellularLocation>
</comment>
<evidence type="ECO:0000256" key="7">
    <source>
        <dbReference type="ARBA" id="ARBA00023136"/>
    </source>
</evidence>
<dbReference type="Pfam" id="PF00482">
    <property type="entry name" value="T2SSF"/>
    <property type="match status" value="2"/>
</dbReference>
<dbReference type="PANTHER" id="PTHR30012">
    <property type="entry name" value="GENERAL SECRETION PATHWAY PROTEIN"/>
    <property type="match status" value="1"/>
</dbReference>
<comment type="similarity">
    <text evidence="2">Belongs to the GSP F family.</text>
</comment>
<dbReference type="AlphaFoldDB" id="A0A3N1VJ51"/>
<gene>
    <name evidence="10" type="ORF">EDC27_1146</name>
</gene>
<keyword evidence="5 8" id="KW-0812">Transmembrane</keyword>
<dbReference type="InterPro" id="IPR018076">
    <property type="entry name" value="T2SS_GspF_dom"/>
</dbReference>
<dbReference type="Gene3D" id="1.20.81.30">
    <property type="entry name" value="Type II secretion system (T2SS), domain F"/>
    <property type="match status" value="2"/>
</dbReference>
<name>A0A3N1VJ51_9BACT</name>
<evidence type="ECO:0000256" key="8">
    <source>
        <dbReference type="SAM" id="Phobius"/>
    </source>
</evidence>
<dbReference type="InterPro" id="IPR003004">
    <property type="entry name" value="GspF/PilC"/>
</dbReference>
<evidence type="ECO:0000256" key="6">
    <source>
        <dbReference type="ARBA" id="ARBA00022989"/>
    </source>
</evidence>
<keyword evidence="11" id="KW-1185">Reference proteome</keyword>
<sequence length="405" mass="44380">MPEFIYKGINRKGQKVRGEIEADNLTIARQLLERQGLSLKALKPKPKDLLEYIPVLQEKVKEKDLVLFTRQFSTMIDAGLPIIQCLEILRDQTENKAFRKVLRALKKDVEEGATFSEALRKHPKVFDQLFVNLVAAGEAGGILDVTLTRLAAYLEKVASLKKKVRGAMTYPAIVVAIAVIVIAVILVYVIPVFAGLFRDAGVSLPALTLVVMNVSDFAKNYFHWMILGLVVLGVLFARFRKTRRGRDVTDRLFLKVPVFGLLIKKVALARVTRTLGTMLGSGVPILESMELVAATAGNAVIEKAIREAKQAVSQGRTLSEPLAESGIFPPMVVHMVSVGEATGALDSMLSKVADFYDEEVDATVEALTSLLEPMLIVFLGVTIGGLLVAMYMPIFQLADVVSRGT</sequence>
<dbReference type="PRINTS" id="PR00812">
    <property type="entry name" value="BCTERIALGSPF"/>
</dbReference>